<dbReference type="GO" id="GO:0072527">
    <property type="term" value="P:pyrimidine-containing compound metabolic process"/>
    <property type="evidence" value="ECO:0007669"/>
    <property type="project" value="UniProtKB-ARBA"/>
</dbReference>
<evidence type="ECO:0000256" key="2">
    <source>
        <dbReference type="ARBA" id="ARBA00011738"/>
    </source>
</evidence>
<name>A0A420EIE0_9ALTE</name>
<evidence type="ECO:0000313" key="10">
    <source>
        <dbReference type="EMBL" id="RKF20438.1"/>
    </source>
</evidence>
<dbReference type="Gene3D" id="3.40.140.10">
    <property type="entry name" value="Cytidine Deaminase, domain 2"/>
    <property type="match status" value="2"/>
</dbReference>
<feature type="binding site" evidence="8">
    <location>
        <position position="128"/>
    </location>
    <ligand>
        <name>Zn(2+)</name>
        <dbReference type="ChEBI" id="CHEBI:29105"/>
        <note>catalytic</note>
    </ligand>
</feature>
<feature type="active site" description="Proton donor" evidence="6">
    <location>
        <position position="100"/>
    </location>
</feature>
<evidence type="ECO:0000256" key="1">
    <source>
        <dbReference type="ARBA" id="ARBA00006576"/>
    </source>
</evidence>
<comment type="cofactor">
    <cofactor evidence="8">
        <name>Zn(2+)</name>
        <dbReference type="ChEBI" id="CHEBI:29105"/>
    </cofactor>
    <text evidence="8">Binds 1 zinc ion.</text>
</comment>
<keyword evidence="5 8" id="KW-0862">Zinc</keyword>
<proteinExistence type="inferred from homology"/>
<dbReference type="RefSeq" id="WP_120354442.1">
    <property type="nucleotide sequence ID" value="NZ_RAQO01000004.1"/>
</dbReference>
<evidence type="ECO:0000256" key="4">
    <source>
        <dbReference type="ARBA" id="ARBA00022801"/>
    </source>
</evidence>
<comment type="subunit">
    <text evidence="2">Homodimer.</text>
</comment>
<dbReference type="PROSITE" id="PS51747">
    <property type="entry name" value="CYT_DCMP_DEAMINASES_2"/>
    <property type="match status" value="1"/>
</dbReference>
<dbReference type="InterPro" id="IPR016192">
    <property type="entry name" value="APOBEC/CMP_deaminase_Zn-bd"/>
</dbReference>
<dbReference type="GO" id="GO:0008270">
    <property type="term" value="F:zinc ion binding"/>
    <property type="evidence" value="ECO:0007669"/>
    <property type="project" value="InterPro"/>
</dbReference>
<evidence type="ECO:0000256" key="5">
    <source>
        <dbReference type="ARBA" id="ARBA00022833"/>
    </source>
</evidence>
<accession>A0A420EIE0</accession>
<dbReference type="Pfam" id="PF08211">
    <property type="entry name" value="dCMP_cyt_deam_2"/>
    <property type="match status" value="1"/>
</dbReference>
<dbReference type="PIRSF" id="PIRSF006334">
    <property type="entry name" value="Cdd_plus_pseudo"/>
    <property type="match status" value="1"/>
</dbReference>
<evidence type="ECO:0000256" key="3">
    <source>
        <dbReference type="ARBA" id="ARBA00022723"/>
    </source>
</evidence>
<comment type="caution">
    <text evidence="10">The sequence shown here is derived from an EMBL/GenBank/DDBJ whole genome shotgun (WGS) entry which is preliminary data.</text>
</comment>
<feature type="binding site" evidence="7">
    <location>
        <begin position="85"/>
        <end position="87"/>
    </location>
    <ligand>
        <name>substrate</name>
    </ligand>
</feature>
<dbReference type="EMBL" id="RAQO01000004">
    <property type="protein sequence ID" value="RKF20438.1"/>
    <property type="molecule type" value="Genomic_DNA"/>
</dbReference>
<dbReference type="PANTHER" id="PTHR11644">
    <property type="entry name" value="CYTIDINE DEAMINASE"/>
    <property type="match status" value="1"/>
</dbReference>
<dbReference type="AlphaFoldDB" id="A0A420EIE0"/>
<evidence type="ECO:0000256" key="7">
    <source>
        <dbReference type="PIRSR" id="PIRSR006334-2"/>
    </source>
</evidence>
<gene>
    <name evidence="10" type="ORF">DBZ36_08345</name>
</gene>
<dbReference type="InterPro" id="IPR050202">
    <property type="entry name" value="Cyt/Deoxycyt_deaminase"/>
</dbReference>
<comment type="similarity">
    <text evidence="1">Belongs to the cytidine and deoxycytidylate deaminase family.</text>
</comment>
<dbReference type="CDD" id="cd01283">
    <property type="entry name" value="cytidine_deaminase"/>
    <property type="match status" value="1"/>
</dbReference>
<dbReference type="EC" id="3.5.4.5" evidence="10"/>
<dbReference type="GO" id="GO:0004126">
    <property type="term" value="F:cytidine deaminase activity"/>
    <property type="evidence" value="ECO:0007669"/>
    <property type="project" value="UniProtKB-EC"/>
</dbReference>
<dbReference type="InterPro" id="IPR002125">
    <property type="entry name" value="CMP_dCMP_dom"/>
</dbReference>
<protein>
    <submittedName>
        <fullName evidence="10">Cytidine deaminase</fullName>
        <ecNumber evidence="10">3.5.4.5</ecNumber>
    </submittedName>
</protein>
<sequence>MFTNSSKPLTAEQISLLTMLGSDKLPEYIPAAKSAALCKELQLEPEALAQKLLPLAAAHAVVPRSDFYVGAIVIDDNGALYFGANLELEYGPLTNALHAEQAALFNALRHQCSSLKSLVVNAAPCGYCRQFINEFSDAAHLQVRVNHQQFSFEQLLPYSFGPKDLGQEQGINVERFSELTSRQHQLSASYAPYSSSPSILVAKAKGQDLVWSAYLENAAFSPSVSPFLLLLSQIKLQGLSMENVDTIEVHENTNADFSFAPELQLFLNHYPNLNISVNLLVE</sequence>
<dbReference type="Proteomes" id="UP000286482">
    <property type="component" value="Unassembled WGS sequence"/>
</dbReference>
<keyword evidence="11" id="KW-1185">Reference proteome</keyword>
<dbReference type="Pfam" id="PF00383">
    <property type="entry name" value="dCMP_cyt_deam_1"/>
    <property type="match status" value="1"/>
</dbReference>
<reference evidence="10 11" key="1">
    <citation type="submission" date="2018-09" db="EMBL/GenBank/DDBJ databases">
        <authorList>
            <person name="Wang Z."/>
        </authorList>
    </citation>
    <scope>NUCLEOTIDE SEQUENCE [LARGE SCALE GENOMIC DNA]</scope>
    <source>
        <strain evidence="10 11">ALS 81</strain>
    </source>
</reference>
<feature type="binding site" evidence="8">
    <location>
        <position position="98"/>
    </location>
    <ligand>
        <name>Zn(2+)</name>
        <dbReference type="ChEBI" id="CHEBI:29105"/>
        <note>catalytic</note>
    </ligand>
</feature>
<dbReference type="PROSITE" id="PS00903">
    <property type="entry name" value="CYT_DCMP_DEAMINASES_1"/>
    <property type="match status" value="1"/>
</dbReference>
<evidence type="ECO:0000256" key="8">
    <source>
        <dbReference type="PIRSR" id="PIRSR006334-3"/>
    </source>
</evidence>
<dbReference type="GO" id="GO:0042802">
    <property type="term" value="F:identical protein binding"/>
    <property type="evidence" value="ECO:0007669"/>
    <property type="project" value="UniProtKB-ARBA"/>
</dbReference>
<dbReference type="InterPro" id="IPR016193">
    <property type="entry name" value="Cytidine_deaminase-like"/>
</dbReference>
<evidence type="ECO:0000256" key="6">
    <source>
        <dbReference type="PIRSR" id="PIRSR006334-1"/>
    </source>
</evidence>
<feature type="binding site" evidence="8">
    <location>
        <position position="125"/>
    </location>
    <ligand>
        <name>Zn(2+)</name>
        <dbReference type="ChEBI" id="CHEBI:29105"/>
        <note>catalytic</note>
    </ligand>
</feature>
<dbReference type="OrthoDB" id="9795347at2"/>
<evidence type="ECO:0000313" key="11">
    <source>
        <dbReference type="Proteomes" id="UP000286482"/>
    </source>
</evidence>
<organism evidence="10 11">
    <name type="scientific">Alginatibacterium sediminis</name>
    <dbReference type="NCBI Taxonomy" id="2164068"/>
    <lineage>
        <taxon>Bacteria</taxon>
        <taxon>Pseudomonadati</taxon>
        <taxon>Pseudomonadota</taxon>
        <taxon>Gammaproteobacteria</taxon>
        <taxon>Alteromonadales</taxon>
        <taxon>Alteromonadaceae</taxon>
        <taxon>Alginatibacterium</taxon>
    </lineage>
</organism>
<evidence type="ECO:0000259" key="9">
    <source>
        <dbReference type="PROSITE" id="PS51747"/>
    </source>
</evidence>
<dbReference type="InterPro" id="IPR013171">
    <property type="entry name" value="Cyd/dCyd_deaminase_Zn-bd"/>
</dbReference>
<dbReference type="GO" id="GO:0005829">
    <property type="term" value="C:cytosol"/>
    <property type="evidence" value="ECO:0007669"/>
    <property type="project" value="TreeGrafter"/>
</dbReference>
<dbReference type="GO" id="GO:0055086">
    <property type="term" value="P:nucleobase-containing small molecule metabolic process"/>
    <property type="evidence" value="ECO:0007669"/>
    <property type="project" value="UniProtKB-ARBA"/>
</dbReference>
<keyword evidence="3 8" id="KW-0479">Metal-binding</keyword>
<keyword evidence="4 10" id="KW-0378">Hydrolase</keyword>
<dbReference type="SUPFAM" id="SSF53927">
    <property type="entry name" value="Cytidine deaminase-like"/>
    <property type="match status" value="2"/>
</dbReference>
<dbReference type="PANTHER" id="PTHR11644:SF2">
    <property type="entry name" value="CYTIDINE DEAMINASE"/>
    <property type="match status" value="1"/>
</dbReference>
<dbReference type="NCBIfam" id="NF006537">
    <property type="entry name" value="PRK09027.1"/>
    <property type="match status" value="1"/>
</dbReference>
<feature type="domain" description="CMP/dCMP-type deaminase" evidence="9">
    <location>
        <begin position="44"/>
        <end position="163"/>
    </location>
</feature>